<reference evidence="1 2" key="1">
    <citation type="journal article" date="2013" name="PLoS Genet.">
        <title>The genome and development-dependent transcriptomes of Pyronema confluens: a window into fungal evolution.</title>
        <authorList>
            <person name="Traeger S."/>
            <person name="Altegoer F."/>
            <person name="Freitag M."/>
            <person name="Gabaldon T."/>
            <person name="Kempken F."/>
            <person name="Kumar A."/>
            <person name="Marcet-Houben M."/>
            <person name="Poggeler S."/>
            <person name="Stajich J.E."/>
            <person name="Nowrousian M."/>
        </authorList>
    </citation>
    <scope>NUCLEOTIDE SEQUENCE [LARGE SCALE GENOMIC DNA]</scope>
    <source>
        <strain evidence="2">CBS 100304</strain>
        <tissue evidence="1">Vegetative mycelium</tissue>
    </source>
</reference>
<evidence type="ECO:0000313" key="1">
    <source>
        <dbReference type="EMBL" id="CCX30695.1"/>
    </source>
</evidence>
<evidence type="ECO:0000313" key="2">
    <source>
        <dbReference type="Proteomes" id="UP000018144"/>
    </source>
</evidence>
<keyword evidence="2" id="KW-1185">Reference proteome</keyword>
<dbReference type="EMBL" id="HF935466">
    <property type="protein sequence ID" value="CCX30695.1"/>
    <property type="molecule type" value="Genomic_DNA"/>
</dbReference>
<organism evidence="1 2">
    <name type="scientific">Pyronema omphalodes (strain CBS 100304)</name>
    <name type="common">Pyronema confluens</name>
    <dbReference type="NCBI Taxonomy" id="1076935"/>
    <lineage>
        <taxon>Eukaryota</taxon>
        <taxon>Fungi</taxon>
        <taxon>Dikarya</taxon>
        <taxon>Ascomycota</taxon>
        <taxon>Pezizomycotina</taxon>
        <taxon>Pezizomycetes</taxon>
        <taxon>Pezizales</taxon>
        <taxon>Pyronemataceae</taxon>
        <taxon>Pyronema</taxon>
    </lineage>
</organism>
<gene>
    <name evidence="1" type="ORF">PCON_09062</name>
</gene>
<proteinExistence type="predicted"/>
<dbReference type="Proteomes" id="UP000018144">
    <property type="component" value="Unassembled WGS sequence"/>
</dbReference>
<sequence length="67" mass="7946">MSQFGFLEFSVAALRAQTWRWMNVILGRMKDVAWWGFVGLPRWRWRIIPHAQCVRIASEHSPVVIHI</sequence>
<accession>U4LMX9</accession>
<dbReference type="AlphaFoldDB" id="U4LMX9"/>
<name>U4LMX9_PYROM</name>
<protein>
    <submittedName>
        <fullName evidence="1">Uncharacterized protein</fullName>
    </submittedName>
</protein>